<proteinExistence type="inferred from homology"/>
<accession>A0A507ZZV5</accession>
<protein>
    <submittedName>
        <fullName evidence="3">Beta-propeller fold lactonase family protein</fullName>
    </submittedName>
</protein>
<dbReference type="Gene3D" id="2.130.10.10">
    <property type="entry name" value="YVTN repeat-like/Quinoprotein amine dehydrogenase"/>
    <property type="match status" value="2"/>
</dbReference>
<name>A0A507ZZV5_9GAMM</name>
<gene>
    <name evidence="3" type="ORF">FKV24_016260</name>
</gene>
<evidence type="ECO:0000313" key="4">
    <source>
        <dbReference type="Proteomes" id="UP000320431"/>
    </source>
</evidence>
<dbReference type="AlphaFoldDB" id="A0A507ZZV5"/>
<sequence>MSAITNSSNRVASRRSKKSGRRVSGLVALGFVVAVAVMQPGVAKVAASKGMVFSLSNAPWGNSVLVFRRNQDGSLEPGRPVFTGGKGTGDGLGNQGALALSDSGKWLLAVNPGSDSITVFLVTGERILRREVQPSLGEQPISVTIENDLVYVLNAGSDAIQGFRLDAWGRLTPIAHSRRKLSGNGVGAAQVSFNRDGDLLAVTEKATNRVVTFEVDGDGRPGEANVYDSPAPTPFGFAFGRRDQMLVSEAAGGATGASTLSSWQLAGDGSASLISAAVPSQQSAACWVAVSRDGHLAYVTNTRSDNVSTYAVADNGSVGLAEAAAGQTGSGSAPTDIALDRNNRFLYTLNPGNGTISAFSVDETGVLQLVEHQVVNAGSGRVTGLVAR</sequence>
<comment type="similarity">
    <text evidence="1">Belongs to the cycloisomerase 2 family.</text>
</comment>
<dbReference type="PANTHER" id="PTHR30344">
    <property type="entry name" value="6-PHOSPHOGLUCONOLACTONASE-RELATED"/>
    <property type="match status" value="1"/>
</dbReference>
<comment type="caution">
    <text evidence="3">The sequence shown here is derived from an EMBL/GenBank/DDBJ whole genome shotgun (WGS) entry which is preliminary data.</text>
</comment>
<dbReference type="GO" id="GO:0017057">
    <property type="term" value="F:6-phosphogluconolactonase activity"/>
    <property type="evidence" value="ECO:0007669"/>
    <property type="project" value="TreeGrafter"/>
</dbReference>
<dbReference type="EMBL" id="VICD02000284">
    <property type="protein sequence ID" value="KAB8168501.1"/>
    <property type="molecule type" value="Genomic_DNA"/>
</dbReference>
<dbReference type="PANTHER" id="PTHR30344:SF1">
    <property type="entry name" value="6-PHOSPHOGLUCONOLACTONASE"/>
    <property type="match status" value="1"/>
</dbReference>
<dbReference type="GO" id="GO:0006006">
    <property type="term" value="P:glucose metabolic process"/>
    <property type="evidence" value="ECO:0007669"/>
    <property type="project" value="UniProtKB-KW"/>
</dbReference>
<dbReference type="Pfam" id="PF10282">
    <property type="entry name" value="Lactonase"/>
    <property type="match status" value="2"/>
</dbReference>
<evidence type="ECO:0000256" key="1">
    <source>
        <dbReference type="ARBA" id="ARBA00005564"/>
    </source>
</evidence>
<evidence type="ECO:0000313" key="3">
    <source>
        <dbReference type="EMBL" id="KAB8168501.1"/>
    </source>
</evidence>
<dbReference type="InterPro" id="IPR011045">
    <property type="entry name" value="N2O_reductase_N"/>
</dbReference>
<dbReference type="InterPro" id="IPR050282">
    <property type="entry name" value="Cycloisomerase_2"/>
</dbReference>
<dbReference type="InterPro" id="IPR015943">
    <property type="entry name" value="WD40/YVTN_repeat-like_dom_sf"/>
</dbReference>
<evidence type="ECO:0000256" key="2">
    <source>
        <dbReference type="ARBA" id="ARBA00022526"/>
    </source>
</evidence>
<organism evidence="3 4">
    <name type="scientific">Marilutibacter maris</name>
    <dbReference type="NCBI Taxonomy" id="1605891"/>
    <lineage>
        <taxon>Bacteria</taxon>
        <taxon>Pseudomonadati</taxon>
        <taxon>Pseudomonadota</taxon>
        <taxon>Gammaproteobacteria</taxon>
        <taxon>Lysobacterales</taxon>
        <taxon>Lysobacteraceae</taxon>
        <taxon>Marilutibacter</taxon>
    </lineage>
</organism>
<dbReference type="Proteomes" id="UP000320431">
    <property type="component" value="Unassembled WGS sequence"/>
</dbReference>
<keyword evidence="2" id="KW-0119">Carbohydrate metabolism</keyword>
<keyword evidence="2" id="KW-0313">Glucose metabolism</keyword>
<dbReference type="InterPro" id="IPR019405">
    <property type="entry name" value="Lactonase_7-beta_prop"/>
</dbReference>
<dbReference type="SUPFAM" id="SSF50974">
    <property type="entry name" value="Nitrous oxide reductase, N-terminal domain"/>
    <property type="match status" value="1"/>
</dbReference>
<dbReference type="RefSeq" id="WP_141483115.1">
    <property type="nucleotide sequence ID" value="NZ_VICD02000284.1"/>
</dbReference>
<reference evidence="3 4" key="1">
    <citation type="submission" date="2019-10" db="EMBL/GenBank/DDBJ databases">
        <title>Lysobacter alkalisoli sp. nov., isolated from saline-alkaline soil.</title>
        <authorList>
            <person name="Sun J.-Q."/>
        </authorList>
    </citation>
    <scope>NUCLEOTIDE SEQUENCE [LARGE SCALE GENOMIC DNA]</scope>
    <source>
        <strain evidence="3 4">KCTC 42381</strain>
    </source>
</reference>